<evidence type="ECO:0000259" key="8">
    <source>
        <dbReference type="PROSITE" id="PS51210"/>
    </source>
</evidence>
<dbReference type="Pfam" id="PF01735">
    <property type="entry name" value="PLA2_B"/>
    <property type="match status" value="1"/>
</dbReference>
<dbReference type="AlphaFoldDB" id="A0A1Y2EY50"/>
<comment type="catalytic activity">
    <reaction evidence="6">
        <text>a 1-acyl-sn-glycero-3-phosphocholine + H2O = sn-glycerol 3-phosphocholine + a fatty acid + H(+)</text>
        <dbReference type="Rhea" id="RHEA:15177"/>
        <dbReference type="ChEBI" id="CHEBI:15377"/>
        <dbReference type="ChEBI" id="CHEBI:15378"/>
        <dbReference type="ChEBI" id="CHEBI:16870"/>
        <dbReference type="ChEBI" id="CHEBI:28868"/>
        <dbReference type="ChEBI" id="CHEBI:58168"/>
        <dbReference type="EC" id="3.1.1.5"/>
    </reaction>
</comment>
<dbReference type="GO" id="GO:0005829">
    <property type="term" value="C:cytosol"/>
    <property type="evidence" value="ECO:0007669"/>
    <property type="project" value="TreeGrafter"/>
</dbReference>
<dbReference type="GO" id="GO:0004623">
    <property type="term" value="F:phospholipase A2 activity"/>
    <property type="evidence" value="ECO:0007669"/>
    <property type="project" value="TreeGrafter"/>
</dbReference>
<sequence length="820" mass="90872">MLLHRRRLLAYTSSSSESRPARLSLASLQLRPRRKLDNGKGRLARSFTTSNSRLRTVVRAHQLLPPHETSANSPLSTRQRLASRIWLTSVFLYIKYFVREEPMSLPPPTPSVETDGGEARLAARKAVEQDEGDSYFWERRERRLSEEVEKSEGESSHKVSRFLHKIGHKIKAPARALHKIHHSAEEDLSLSPHQMEVAVLRRNNTLSPEEIGFLRARRQRIAASQDLVRFLGLPEGTIIDERDVPVIGLGGSGGGMRANLGFISTIMALQELGVWPLVTYAAGVSGSCWALASMYTLPLQPPLVSPLSAAPLLDHFRRICDVHPLSTKGVNKVAEAQGGIHSLLGPLVAKSKSGQEVCIIDLYSTLVSSFFWMIKGADGKDHIDPASMKWSSAFGNGKLAEGCEPFPILTAVRHERPWRDWKSKDNPFEDMDDHASEEHQARDAWWQWFEINPVEVGSEELEGWIPLWSFGRKFEQGRSVQSLPEHSLGLLLGLSTAAPAAPLSSFLGTIWRNLPEGVVGKTTRRGLKSFSRRMGDATMDKLDNLNPCHASNEPNPFFGAKKQPGRGNGFENSPRLHLVDSGMANNCPQHVFMHPARDVDVILLFDASSDVQKGAAADRINEYGATRGVTFTPRAELPPLAPLAAGAEGRPVATSSDDMKKRFEGRYAQIYDGKAVHAEEGKEGTILNDKHQPQAWRDTTLVYMPLLPNAVNPTYDPSTAPFSSSYNLVWTGEQVDTIHKTATQNVYDGLSTIRLAVREAYGRRRAARLAGEEEVVERARRNLAATAVAVAEGSMKRVVVKSEERGEGEEDGTRRWMESA</sequence>
<dbReference type="OrthoDB" id="2537302at2759"/>
<proteinExistence type="inferred from homology"/>
<comment type="similarity">
    <text evidence="1 6">Belongs to the lysophospholipase family.</text>
</comment>
<protein>
    <recommendedName>
        <fullName evidence="6">Lysophospholipase</fullName>
        <ecNumber evidence="6">3.1.1.5</ecNumber>
    </recommendedName>
</protein>
<dbReference type="PANTHER" id="PTHR10728:SF40">
    <property type="entry name" value="PATATIN FAMILY PROTEIN"/>
    <property type="match status" value="1"/>
</dbReference>
<dbReference type="Proteomes" id="UP000193467">
    <property type="component" value="Unassembled WGS sequence"/>
</dbReference>
<dbReference type="EMBL" id="MCGR01000034">
    <property type="protein sequence ID" value="ORY76500.1"/>
    <property type="molecule type" value="Genomic_DNA"/>
</dbReference>
<reference evidence="9 10" key="1">
    <citation type="submission" date="2016-07" db="EMBL/GenBank/DDBJ databases">
        <title>Pervasive Adenine N6-methylation of Active Genes in Fungi.</title>
        <authorList>
            <consortium name="DOE Joint Genome Institute"/>
            <person name="Mondo S.J."/>
            <person name="Dannebaum R.O."/>
            <person name="Kuo R.C."/>
            <person name="Labutti K."/>
            <person name="Haridas S."/>
            <person name="Kuo A."/>
            <person name="Salamov A."/>
            <person name="Ahrendt S.R."/>
            <person name="Lipzen A."/>
            <person name="Sullivan W."/>
            <person name="Andreopoulos W.B."/>
            <person name="Clum A."/>
            <person name="Lindquist E."/>
            <person name="Daum C."/>
            <person name="Ramamoorthy G.K."/>
            <person name="Gryganskyi A."/>
            <person name="Culley D."/>
            <person name="Magnuson J.K."/>
            <person name="James T.Y."/>
            <person name="O'Malley M.A."/>
            <person name="Stajich J.E."/>
            <person name="Spatafora J.W."/>
            <person name="Visel A."/>
            <person name="Grigoriev I.V."/>
        </authorList>
    </citation>
    <scope>NUCLEOTIDE SEQUENCE [LARGE SCALE GENOMIC DNA]</scope>
    <source>
        <strain evidence="9 10">62-1032</strain>
    </source>
</reference>
<evidence type="ECO:0000313" key="9">
    <source>
        <dbReference type="EMBL" id="ORY76500.1"/>
    </source>
</evidence>
<dbReference type="GO" id="GO:0004622">
    <property type="term" value="F:phosphatidylcholine lysophospholipase activity"/>
    <property type="evidence" value="ECO:0007669"/>
    <property type="project" value="UniProtKB-EC"/>
</dbReference>
<dbReference type="GO" id="GO:0016740">
    <property type="term" value="F:transferase activity"/>
    <property type="evidence" value="ECO:0007669"/>
    <property type="project" value="UniProtKB-KW"/>
</dbReference>
<accession>A0A1Y2EY50</accession>
<evidence type="ECO:0000256" key="2">
    <source>
        <dbReference type="ARBA" id="ARBA00022801"/>
    </source>
</evidence>
<keyword evidence="4 5" id="KW-0443">Lipid metabolism</keyword>
<keyword evidence="3 5" id="KW-0442">Lipid degradation</keyword>
<dbReference type="SUPFAM" id="SSF52151">
    <property type="entry name" value="FabD/lysophospholipase-like"/>
    <property type="match status" value="1"/>
</dbReference>
<feature type="region of interest" description="Disordered" evidence="7">
    <location>
        <begin position="801"/>
        <end position="820"/>
    </location>
</feature>
<dbReference type="PROSITE" id="PS51210">
    <property type="entry name" value="PLA2C"/>
    <property type="match status" value="1"/>
</dbReference>
<dbReference type="InterPro" id="IPR016035">
    <property type="entry name" value="Acyl_Trfase/lysoPLipase"/>
</dbReference>
<evidence type="ECO:0000256" key="5">
    <source>
        <dbReference type="PROSITE-ProRule" id="PRU00555"/>
    </source>
</evidence>
<dbReference type="InterPro" id="IPR002642">
    <property type="entry name" value="LysoPLipase_cat_dom"/>
</dbReference>
<dbReference type="SMART" id="SM00022">
    <property type="entry name" value="PLAc"/>
    <property type="match status" value="1"/>
</dbReference>
<dbReference type="InParanoid" id="A0A1Y2EY50"/>
<feature type="domain" description="PLA2c" evidence="8">
    <location>
        <begin position="192"/>
        <end position="796"/>
    </location>
</feature>
<evidence type="ECO:0000256" key="1">
    <source>
        <dbReference type="ARBA" id="ARBA00008780"/>
    </source>
</evidence>
<evidence type="ECO:0000256" key="7">
    <source>
        <dbReference type="SAM" id="MobiDB-lite"/>
    </source>
</evidence>
<name>A0A1Y2EY50_9BASI</name>
<evidence type="ECO:0000256" key="6">
    <source>
        <dbReference type="RuleBase" id="RU362103"/>
    </source>
</evidence>
<organism evidence="9 10">
    <name type="scientific">Leucosporidium creatinivorum</name>
    <dbReference type="NCBI Taxonomy" id="106004"/>
    <lineage>
        <taxon>Eukaryota</taxon>
        <taxon>Fungi</taxon>
        <taxon>Dikarya</taxon>
        <taxon>Basidiomycota</taxon>
        <taxon>Pucciniomycotina</taxon>
        <taxon>Microbotryomycetes</taxon>
        <taxon>Leucosporidiales</taxon>
        <taxon>Leucosporidium</taxon>
    </lineage>
</organism>
<dbReference type="EC" id="3.1.1.5" evidence="6"/>
<dbReference type="GO" id="GO:0046475">
    <property type="term" value="P:glycerophospholipid catabolic process"/>
    <property type="evidence" value="ECO:0007669"/>
    <property type="project" value="TreeGrafter"/>
</dbReference>
<evidence type="ECO:0000256" key="4">
    <source>
        <dbReference type="ARBA" id="ARBA00023098"/>
    </source>
</evidence>
<dbReference type="PANTHER" id="PTHR10728">
    <property type="entry name" value="CYTOSOLIC PHOSPHOLIPASE A2"/>
    <property type="match status" value="1"/>
</dbReference>
<evidence type="ECO:0000313" key="10">
    <source>
        <dbReference type="Proteomes" id="UP000193467"/>
    </source>
</evidence>
<comment type="caution">
    <text evidence="9">The sequence shown here is derived from an EMBL/GenBank/DDBJ whole genome shotgun (WGS) entry which is preliminary data.</text>
</comment>
<dbReference type="STRING" id="106004.A0A1Y2EY50"/>
<dbReference type="Gene3D" id="3.40.1090.10">
    <property type="entry name" value="Cytosolic phospholipase A2 catalytic domain"/>
    <property type="match status" value="1"/>
</dbReference>
<gene>
    <name evidence="9" type="ORF">BCR35DRAFT_353317</name>
</gene>
<evidence type="ECO:0000256" key="3">
    <source>
        <dbReference type="ARBA" id="ARBA00022963"/>
    </source>
</evidence>
<keyword evidence="10" id="KW-1185">Reference proteome</keyword>
<keyword evidence="2 5" id="KW-0378">Hydrolase</keyword>
<keyword evidence="9" id="KW-0808">Transferase</keyword>